<dbReference type="AlphaFoldDB" id="A0A1E3KSX1"/>
<reference evidence="1 2" key="1">
    <citation type="submission" date="2016-08" db="EMBL/GenBank/DDBJ databases">
        <title>Genome sequencing of Lactobacillus plantarum JSA22, isolated from fermented soybean paste.</title>
        <authorList>
            <person name="Choi H.S."/>
        </authorList>
    </citation>
    <scope>NUCLEOTIDE SEQUENCE [LARGE SCALE GENOMIC DNA]</scope>
    <source>
        <strain evidence="1 2">JSA22</strain>
    </source>
</reference>
<gene>
    <name evidence="1" type="ORF">LPJSA22_01316</name>
</gene>
<dbReference type="Proteomes" id="UP000094892">
    <property type="component" value="Unassembled WGS sequence"/>
</dbReference>
<comment type="caution">
    <text evidence="1">The sequence shown here is derived from an EMBL/GenBank/DDBJ whole genome shotgun (WGS) entry which is preliminary data.</text>
</comment>
<protein>
    <submittedName>
        <fullName evidence="1">Uncharacterized protein</fullName>
    </submittedName>
</protein>
<organism evidence="1 2">
    <name type="scientific">Lactiplantibacillus plantarum</name>
    <name type="common">Lactobacillus plantarum</name>
    <dbReference type="NCBI Taxonomy" id="1590"/>
    <lineage>
        <taxon>Bacteria</taxon>
        <taxon>Bacillati</taxon>
        <taxon>Bacillota</taxon>
        <taxon>Bacilli</taxon>
        <taxon>Lactobacillales</taxon>
        <taxon>Lactobacillaceae</taxon>
        <taxon>Lactiplantibacillus</taxon>
    </lineage>
</organism>
<accession>A0A1E3KSX1</accession>
<dbReference type="PATRIC" id="fig|1590.199.peg.1556"/>
<evidence type="ECO:0000313" key="2">
    <source>
        <dbReference type="Proteomes" id="UP000094892"/>
    </source>
</evidence>
<evidence type="ECO:0000313" key="1">
    <source>
        <dbReference type="EMBL" id="ODO61341.1"/>
    </source>
</evidence>
<dbReference type="EMBL" id="MCOL01000001">
    <property type="protein sequence ID" value="ODO61341.1"/>
    <property type="molecule type" value="Genomic_DNA"/>
</dbReference>
<sequence length="39" mass="4506">MNMEDNEAIDNDWKKVNLELFGVQYPFCSSNEATHGKDD</sequence>
<proteinExistence type="predicted"/>
<name>A0A1E3KSX1_LACPN</name>